<evidence type="ECO:0000313" key="4">
    <source>
        <dbReference type="EMBL" id="MCC5466315.1"/>
    </source>
</evidence>
<comment type="caution">
    <text evidence="4">The sequence shown here is derived from an EMBL/GenBank/DDBJ whole genome shotgun (WGS) entry which is preliminary data.</text>
</comment>
<name>A0ABS8HTB0_9FIRM</name>
<dbReference type="PANTHER" id="PTHR42855">
    <property type="entry name" value="ABC TRANSPORTER ATP-BINDING SUBUNIT"/>
    <property type="match status" value="1"/>
</dbReference>
<evidence type="ECO:0000256" key="1">
    <source>
        <dbReference type="ARBA" id="ARBA00022741"/>
    </source>
</evidence>
<dbReference type="RefSeq" id="WP_229535482.1">
    <property type="nucleotide sequence ID" value="NZ_JAJHJB010000017.1"/>
</dbReference>
<dbReference type="Proteomes" id="UP001165492">
    <property type="component" value="Unassembled WGS sequence"/>
</dbReference>
<dbReference type="InterPro" id="IPR003439">
    <property type="entry name" value="ABC_transporter-like_ATP-bd"/>
</dbReference>
<dbReference type="EMBL" id="JAJHJB010000017">
    <property type="protein sequence ID" value="MCC5466315.1"/>
    <property type="molecule type" value="Genomic_DNA"/>
</dbReference>
<gene>
    <name evidence="4" type="primary">abc-f</name>
    <name evidence="4" type="ORF">LMF89_13225</name>
</gene>
<dbReference type="InterPro" id="IPR003593">
    <property type="entry name" value="AAA+_ATPase"/>
</dbReference>
<reference evidence="4" key="1">
    <citation type="submission" date="2021-11" db="EMBL/GenBank/DDBJ databases">
        <title>Description of a new species Pelosinus isolated from the bottom sediments of Lake Baikal.</title>
        <authorList>
            <person name="Zakharyuk A."/>
        </authorList>
    </citation>
    <scope>NUCLEOTIDE SEQUENCE</scope>
    <source>
        <strain evidence="4">Bkl1</strain>
    </source>
</reference>
<dbReference type="InterPro" id="IPR027417">
    <property type="entry name" value="P-loop_NTPase"/>
</dbReference>
<dbReference type="CDD" id="cd03221">
    <property type="entry name" value="ABCF_EF-3"/>
    <property type="match status" value="2"/>
</dbReference>
<feature type="domain" description="ABC transporter" evidence="3">
    <location>
        <begin position="4"/>
        <end position="196"/>
    </location>
</feature>
<dbReference type="InterPro" id="IPR032781">
    <property type="entry name" value="ABC_tran_Xtn"/>
</dbReference>
<dbReference type="InterPro" id="IPR017871">
    <property type="entry name" value="ABC_transporter-like_CS"/>
</dbReference>
<dbReference type="PANTHER" id="PTHR42855:SF2">
    <property type="entry name" value="DRUG RESISTANCE ABC TRANSPORTER,ATP-BINDING PROTEIN"/>
    <property type="match status" value="1"/>
</dbReference>
<evidence type="ECO:0000256" key="2">
    <source>
        <dbReference type="ARBA" id="ARBA00022840"/>
    </source>
</evidence>
<dbReference type="PROSITE" id="PS00211">
    <property type="entry name" value="ABC_TRANSPORTER_1"/>
    <property type="match status" value="2"/>
</dbReference>
<proteinExistence type="predicted"/>
<dbReference type="NCBIfam" id="NF000355">
    <property type="entry name" value="ribo_prot_ABC_F"/>
    <property type="match status" value="1"/>
</dbReference>
<dbReference type="Pfam" id="PF00005">
    <property type="entry name" value="ABC_tran"/>
    <property type="match status" value="3"/>
</dbReference>
<evidence type="ECO:0000313" key="5">
    <source>
        <dbReference type="Proteomes" id="UP001165492"/>
    </source>
</evidence>
<dbReference type="Gene3D" id="3.40.50.300">
    <property type="entry name" value="P-loop containing nucleotide triphosphate hydrolases"/>
    <property type="match status" value="3"/>
</dbReference>
<keyword evidence="2" id="KW-0067">ATP-binding</keyword>
<dbReference type="Pfam" id="PF12848">
    <property type="entry name" value="ABC_tran_Xtn"/>
    <property type="match status" value="1"/>
</dbReference>
<feature type="domain" description="ABC transporter" evidence="3">
    <location>
        <begin position="291"/>
        <end position="499"/>
    </location>
</feature>
<keyword evidence="5" id="KW-1185">Reference proteome</keyword>
<dbReference type="InterPro" id="IPR051309">
    <property type="entry name" value="ABCF_ATPase"/>
</dbReference>
<organism evidence="4 5">
    <name type="scientific">Pelosinus baikalensis</name>
    <dbReference type="NCBI Taxonomy" id="2892015"/>
    <lineage>
        <taxon>Bacteria</taxon>
        <taxon>Bacillati</taxon>
        <taxon>Bacillota</taxon>
        <taxon>Negativicutes</taxon>
        <taxon>Selenomonadales</taxon>
        <taxon>Sporomusaceae</taxon>
        <taxon>Pelosinus</taxon>
    </lineage>
</organism>
<sequence length="541" mass="61424">MLILELKDIVKSVGDRCLFKIDDLKVYSKDRIGIVGSNGVGKTTLLKIMAGLMQPDEGKVVQYRTPSYIAQLDGSYEQEDGMNPGLAHQFQIGMQYEKTMSGGEKTRYRLALALSKDTAFLLADEPTANLDIKGTELVQQKLREFQGAFVIVSHDRELLDMVCTSIWEIQEGEIKVYTGNYQQYLADKEVKKAQQAREYENYLVEKKKLEAGAADRRQQAVSMRKTPSRMGNSEARLHKMGNQKAKANLYKAVKAMETRMSQLEVKDKPKSNPKVIFDLENTDDLYSKMVLRAEGISKFFDNRRLYDQAEFSIFNGYKVALIGDNGCGKTTLMNMILSYAEGIYVAPKVRFGYFSQAIEGLDLDKSILVNVMTDSIYDENFVRSLLAQLLFRRDDVYKKVAVLSGGERTRVALAQIMVSKANVLLLDEPTNYLDLPSLAALEAVLAEYKGTILLASHDRKFINSIATHLMLFDSGKLRLFSGNYEEYLQYKQEEKMDSAKEGRLLLEHRLAEVLSKLSVAKDRNIIDHLDKEYRELLLKLK</sequence>
<dbReference type="SUPFAM" id="SSF52540">
    <property type="entry name" value="P-loop containing nucleoside triphosphate hydrolases"/>
    <property type="match status" value="2"/>
</dbReference>
<dbReference type="PROSITE" id="PS50893">
    <property type="entry name" value="ABC_TRANSPORTER_2"/>
    <property type="match status" value="2"/>
</dbReference>
<keyword evidence="1" id="KW-0547">Nucleotide-binding</keyword>
<accession>A0ABS8HTB0</accession>
<protein>
    <submittedName>
        <fullName evidence="4">ABC-F type ribosomal protection protein</fullName>
    </submittedName>
</protein>
<evidence type="ECO:0000259" key="3">
    <source>
        <dbReference type="PROSITE" id="PS50893"/>
    </source>
</evidence>
<dbReference type="SMART" id="SM00382">
    <property type="entry name" value="AAA"/>
    <property type="match status" value="2"/>
</dbReference>